<evidence type="ECO:0000256" key="2">
    <source>
        <dbReference type="ARBA" id="ARBA00022555"/>
    </source>
</evidence>
<dbReference type="Pfam" id="PF20259">
    <property type="entry name" value="tRNA_Me_trans_M"/>
    <property type="match status" value="1"/>
</dbReference>
<keyword evidence="2" id="KW-0820">tRNA-binding</keyword>
<name>A0A1F7WUQ1_9BACT</name>
<keyword evidence="8" id="KW-1015">Disulfide bond</keyword>
<comment type="catalytic activity">
    <reaction evidence="9">
        <text>S-sulfanyl-L-cysteinyl-[protein] + uridine(34) in tRNA + AH2 + ATP = 2-thiouridine(34) in tRNA + L-cysteinyl-[protein] + A + AMP + diphosphate + H(+)</text>
        <dbReference type="Rhea" id="RHEA:47032"/>
        <dbReference type="Rhea" id="RHEA-COMP:10131"/>
        <dbReference type="Rhea" id="RHEA-COMP:11726"/>
        <dbReference type="Rhea" id="RHEA-COMP:11727"/>
        <dbReference type="Rhea" id="RHEA-COMP:11728"/>
        <dbReference type="ChEBI" id="CHEBI:13193"/>
        <dbReference type="ChEBI" id="CHEBI:15378"/>
        <dbReference type="ChEBI" id="CHEBI:17499"/>
        <dbReference type="ChEBI" id="CHEBI:29950"/>
        <dbReference type="ChEBI" id="CHEBI:30616"/>
        <dbReference type="ChEBI" id="CHEBI:33019"/>
        <dbReference type="ChEBI" id="CHEBI:61963"/>
        <dbReference type="ChEBI" id="CHEBI:65315"/>
        <dbReference type="ChEBI" id="CHEBI:87170"/>
        <dbReference type="ChEBI" id="CHEBI:456215"/>
        <dbReference type="EC" id="2.8.1.13"/>
    </reaction>
</comment>
<dbReference type="Gene3D" id="3.40.50.620">
    <property type="entry name" value="HUPs"/>
    <property type="match status" value="1"/>
</dbReference>
<dbReference type="Proteomes" id="UP000178735">
    <property type="component" value="Unassembled WGS sequence"/>
</dbReference>
<dbReference type="Pfam" id="PF20258">
    <property type="entry name" value="tRNA_Me_trans_C"/>
    <property type="match status" value="1"/>
</dbReference>
<feature type="non-terminal residue" evidence="12">
    <location>
        <position position="353"/>
    </location>
</feature>
<dbReference type="Pfam" id="PF03054">
    <property type="entry name" value="tRNA_Me_trans"/>
    <property type="match status" value="1"/>
</dbReference>
<feature type="domain" description="tRNA-specific 2-thiouridylase MnmA-like central" evidence="11">
    <location>
        <begin position="228"/>
        <end position="281"/>
    </location>
</feature>
<protein>
    <recommendedName>
        <fullName evidence="1">tRNA-uridine 2-sulfurtransferase</fullName>
        <ecNumber evidence="1">2.8.1.13</ecNumber>
    </recommendedName>
</protein>
<dbReference type="PANTHER" id="PTHR11933:SF5">
    <property type="entry name" value="MITOCHONDRIAL TRNA-SPECIFIC 2-THIOURIDYLASE 1"/>
    <property type="match status" value="1"/>
</dbReference>
<dbReference type="NCBIfam" id="TIGR00420">
    <property type="entry name" value="trmU"/>
    <property type="match status" value="1"/>
</dbReference>
<evidence type="ECO:0000256" key="7">
    <source>
        <dbReference type="ARBA" id="ARBA00022884"/>
    </source>
</evidence>
<dbReference type="GO" id="GO:0002143">
    <property type="term" value="P:tRNA wobble position uridine thiolation"/>
    <property type="evidence" value="ECO:0007669"/>
    <property type="project" value="TreeGrafter"/>
</dbReference>
<dbReference type="EMBL" id="MGFH01000090">
    <property type="protein sequence ID" value="OGM05898.1"/>
    <property type="molecule type" value="Genomic_DNA"/>
</dbReference>
<dbReference type="SUPFAM" id="SSF52402">
    <property type="entry name" value="Adenine nucleotide alpha hydrolases-like"/>
    <property type="match status" value="1"/>
</dbReference>
<accession>A0A1F7WUQ1</accession>
<dbReference type="NCBIfam" id="NF001138">
    <property type="entry name" value="PRK00143.1"/>
    <property type="match status" value="1"/>
</dbReference>
<dbReference type="EC" id="2.8.1.13" evidence="1"/>
<dbReference type="CDD" id="cd01998">
    <property type="entry name" value="MnmA_TRMU-like"/>
    <property type="match status" value="1"/>
</dbReference>
<keyword evidence="6" id="KW-0067">ATP-binding</keyword>
<keyword evidence="3" id="KW-0808">Transferase</keyword>
<evidence type="ECO:0000256" key="3">
    <source>
        <dbReference type="ARBA" id="ARBA00022679"/>
    </source>
</evidence>
<evidence type="ECO:0000256" key="5">
    <source>
        <dbReference type="ARBA" id="ARBA00022741"/>
    </source>
</evidence>
<evidence type="ECO:0000256" key="1">
    <source>
        <dbReference type="ARBA" id="ARBA00011949"/>
    </source>
</evidence>
<dbReference type="InterPro" id="IPR046885">
    <property type="entry name" value="MnmA-like_C"/>
</dbReference>
<gene>
    <name evidence="12" type="ORF">A2008_04465</name>
</gene>
<evidence type="ECO:0000256" key="8">
    <source>
        <dbReference type="ARBA" id="ARBA00023157"/>
    </source>
</evidence>
<feature type="domain" description="tRNA-specific 2-thiouridylase MnmA-like C-terminal" evidence="10">
    <location>
        <begin position="289"/>
        <end position="353"/>
    </location>
</feature>
<dbReference type="InterPro" id="IPR004506">
    <property type="entry name" value="MnmA-like"/>
</dbReference>
<dbReference type="InterPro" id="IPR046884">
    <property type="entry name" value="MnmA-like_central"/>
</dbReference>
<dbReference type="InterPro" id="IPR023382">
    <property type="entry name" value="MnmA-like_central_sf"/>
</dbReference>
<evidence type="ECO:0000256" key="6">
    <source>
        <dbReference type="ARBA" id="ARBA00022840"/>
    </source>
</evidence>
<sequence length="353" mass="38656">MADPKKVLIGLSGGVDSATAVHFLQDAGYEVVGLTLKMLPDAIERVCAAGEGFRVCCSKEAVMEARICAAKLGIPHYVINCADDFSDKIIAYFIADYLAAKTPNPCVFCNKFIKFRYLMQYAAMMGIDFAATGHYADIKFSDKYGRKLICVPADAERDQSYMLCMLPADYIDKIILPLGPYRKSETRACAEKLGLTVANKPDSQEICFIPDGDYAGFIAADETSRSQIRPGNIVNTENKILGRHNGLINYTIGQRKGLNIAHKEPLYVVRLDRDKNEVVVTEAATASKTEFFASGLNWHIDPAAAPTAECLVKIRYKHKAAQAVVTQLAGGRAKINLARAERGITPGQILAIY</sequence>
<evidence type="ECO:0000259" key="11">
    <source>
        <dbReference type="Pfam" id="PF20259"/>
    </source>
</evidence>
<dbReference type="FunFam" id="2.30.30.280:FF:000001">
    <property type="entry name" value="tRNA-specific 2-thiouridylase MnmA"/>
    <property type="match status" value="1"/>
</dbReference>
<proteinExistence type="inferred from homology"/>
<dbReference type="InterPro" id="IPR014729">
    <property type="entry name" value="Rossmann-like_a/b/a_fold"/>
</dbReference>
<evidence type="ECO:0000313" key="13">
    <source>
        <dbReference type="Proteomes" id="UP000178735"/>
    </source>
</evidence>
<dbReference type="STRING" id="1817813.A2008_04465"/>
<evidence type="ECO:0000256" key="9">
    <source>
        <dbReference type="ARBA" id="ARBA00051542"/>
    </source>
</evidence>
<dbReference type="PANTHER" id="PTHR11933">
    <property type="entry name" value="TRNA 5-METHYLAMINOMETHYL-2-THIOURIDYLATE -METHYLTRANSFERASE"/>
    <property type="match status" value="1"/>
</dbReference>
<keyword evidence="5" id="KW-0547">Nucleotide-binding</keyword>
<keyword evidence="7" id="KW-0694">RNA-binding</keyword>
<evidence type="ECO:0000259" key="10">
    <source>
        <dbReference type="Pfam" id="PF20258"/>
    </source>
</evidence>
<dbReference type="Gene3D" id="2.40.30.10">
    <property type="entry name" value="Translation factors"/>
    <property type="match status" value="1"/>
</dbReference>
<organism evidence="12 13">
    <name type="scientific">Candidatus Wallbacteria bacterium GWC2_49_35</name>
    <dbReference type="NCBI Taxonomy" id="1817813"/>
    <lineage>
        <taxon>Bacteria</taxon>
        <taxon>Candidatus Walliibacteriota</taxon>
    </lineage>
</organism>
<dbReference type="HAMAP" id="MF_00144">
    <property type="entry name" value="tRNA_thiouridyl_MnmA"/>
    <property type="match status" value="1"/>
</dbReference>
<evidence type="ECO:0000313" key="12">
    <source>
        <dbReference type="EMBL" id="OGM05898.1"/>
    </source>
</evidence>
<reference evidence="12 13" key="1">
    <citation type="journal article" date="2016" name="Nat. Commun.">
        <title>Thousands of microbial genomes shed light on interconnected biogeochemical processes in an aquifer system.</title>
        <authorList>
            <person name="Anantharaman K."/>
            <person name="Brown C.T."/>
            <person name="Hug L.A."/>
            <person name="Sharon I."/>
            <person name="Castelle C.J."/>
            <person name="Probst A.J."/>
            <person name="Thomas B.C."/>
            <person name="Singh A."/>
            <person name="Wilkins M.J."/>
            <person name="Karaoz U."/>
            <person name="Brodie E.L."/>
            <person name="Williams K.H."/>
            <person name="Hubbard S.S."/>
            <person name="Banfield J.F."/>
        </authorList>
    </citation>
    <scope>NUCLEOTIDE SEQUENCE [LARGE SCALE GENOMIC DNA]</scope>
</reference>
<comment type="caution">
    <text evidence="12">The sequence shown here is derived from an EMBL/GenBank/DDBJ whole genome shotgun (WGS) entry which is preliminary data.</text>
</comment>
<evidence type="ECO:0000256" key="4">
    <source>
        <dbReference type="ARBA" id="ARBA00022694"/>
    </source>
</evidence>
<dbReference type="GO" id="GO:0005524">
    <property type="term" value="F:ATP binding"/>
    <property type="evidence" value="ECO:0007669"/>
    <property type="project" value="UniProtKB-KW"/>
</dbReference>
<dbReference type="GO" id="GO:0000049">
    <property type="term" value="F:tRNA binding"/>
    <property type="evidence" value="ECO:0007669"/>
    <property type="project" value="UniProtKB-KW"/>
</dbReference>
<keyword evidence="4" id="KW-0819">tRNA processing</keyword>
<dbReference type="AlphaFoldDB" id="A0A1F7WUQ1"/>
<dbReference type="Gene3D" id="2.30.30.280">
    <property type="entry name" value="Adenine nucleotide alpha hydrolases-like domains"/>
    <property type="match status" value="1"/>
</dbReference>
<dbReference type="GO" id="GO:0103016">
    <property type="term" value="F:tRNA-uridine 2-sulfurtransferase activity"/>
    <property type="evidence" value="ECO:0007669"/>
    <property type="project" value="UniProtKB-EC"/>
</dbReference>